<evidence type="ECO:0000313" key="4">
    <source>
        <dbReference type="EMBL" id="HIS92439.1"/>
    </source>
</evidence>
<dbReference type="InterPro" id="IPR010982">
    <property type="entry name" value="Lambda_DNA-bd_dom_sf"/>
</dbReference>
<keyword evidence="2" id="KW-0472">Membrane</keyword>
<comment type="caution">
    <text evidence="4">The sequence shown here is derived from an EMBL/GenBank/DDBJ whole genome shotgun (WGS) entry which is preliminary data.</text>
</comment>
<evidence type="ECO:0000256" key="2">
    <source>
        <dbReference type="SAM" id="Phobius"/>
    </source>
</evidence>
<dbReference type="SUPFAM" id="SSF47413">
    <property type="entry name" value="lambda repressor-like DNA-binding domains"/>
    <property type="match status" value="1"/>
</dbReference>
<dbReference type="Gene3D" id="1.10.260.40">
    <property type="entry name" value="lambda repressor-like DNA-binding domains"/>
    <property type="match status" value="1"/>
</dbReference>
<accession>A0A9D1FZR7</accession>
<evidence type="ECO:0000259" key="3">
    <source>
        <dbReference type="PROSITE" id="PS50943"/>
    </source>
</evidence>
<feature type="transmembrane region" description="Helical" evidence="2">
    <location>
        <begin position="97"/>
        <end position="116"/>
    </location>
</feature>
<dbReference type="GO" id="GO:0003677">
    <property type="term" value="F:DNA binding"/>
    <property type="evidence" value="ECO:0007669"/>
    <property type="project" value="UniProtKB-KW"/>
</dbReference>
<feature type="transmembrane region" description="Helical" evidence="2">
    <location>
        <begin position="155"/>
        <end position="175"/>
    </location>
</feature>
<dbReference type="PROSITE" id="PS50943">
    <property type="entry name" value="HTH_CROC1"/>
    <property type="match status" value="1"/>
</dbReference>
<dbReference type="CDD" id="cd00093">
    <property type="entry name" value="HTH_XRE"/>
    <property type="match status" value="1"/>
</dbReference>
<gene>
    <name evidence="4" type="ORF">IAA84_05410</name>
</gene>
<reference evidence="4" key="2">
    <citation type="journal article" date="2021" name="PeerJ">
        <title>Extensive microbial diversity within the chicken gut microbiome revealed by metagenomics and culture.</title>
        <authorList>
            <person name="Gilroy R."/>
            <person name="Ravi A."/>
            <person name="Getino M."/>
            <person name="Pursley I."/>
            <person name="Horton D.L."/>
            <person name="Alikhan N.F."/>
            <person name="Baker D."/>
            <person name="Gharbi K."/>
            <person name="Hall N."/>
            <person name="Watson M."/>
            <person name="Adriaenssens E.M."/>
            <person name="Foster-Nyarko E."/>
            <person name="Jarju S."/>
            <person name="Secka A."/>
            <person name="Antonio M."/>
            <person name="Oren A."/>
            <person name="Chaudhuri R.R."/>
            <person name="La Ragione R."/>
            <person name="Hildebrand F."/>
            <person name="Pallen M.J."/>
        </authorList>
    </citation>
    <scope>NUCLEOTIDE SEQUENCE</scope>
    <source>
        <strain evidence="4">13766</strain>
    </source>
</reference>
<dbReference type="InterPro" id="IPR001387">
    <property type="entry name" value="Cro/C1-type_HTH"/>
</dbReference>
<proteinExistence type="predicted"/>
<dbReference type="Pfam" id="PF01381">
    <property type="entry name" value="HTH_3"/>
    <property type="match status" value="1"/>
</dbReference>
<sequence length="185" mass="19648">MNMAFAENLLNARKRKGLSQEKLAEMLHVSRQAVSKWETGESTPDMDNLLRLREALGISLDALLLEAPEEPATEAKEPASAPVAPAQPGNARRAKRIWGAALLALGALGIAVIWILSTMLPTAVSIEVAGAAPNTWEVWDEIVYEFGPFVQARRLQALLGALGVCALAGCGLLIASAGKRKSPNG</sequence>
<dbReference type="PANTHER" id="PTHR46558:SF13">
    <property type="entry name" value="HTH-TYPE TRANSCRIPTIONAL REGULATOR IMMR"/>
    <property type="match status" value="1"/>
</dbReference>
<feature type="domain" description="HTH cro/C1-type" evidence="3">
    <location>
        <begin position="9"/>
        <end position="63"/>
    </location>
</feature>
<keyword evidence="2" id="KW-1133">Transmembrane helix</keyword>
<dbReference type="SMART" id="SM00530">
    <property type="entry name" value="HTH_XRE"/>
    <property type="match status" value="1"/>
</dbReference>
<keyword evidence="1" id="KW-0238">DNA-binding</keyword>
<evidence type="ECO:0000313" key="5">
    <source>
        <dbReference type="Proteomes" id="UP000824140"/>
    </source>
</evidence>
<evidence type="ECO:0000256" key="1">
    <source>
        <dbReference type="ARBA" id="ARBA00023125"/>
    </source>
</evidence>
<name>A0A9D1FZR7_9FIRM</name>
<reference evidence="4" key="1">
    <citation type="submission" date="2020-10" db="EMBL/GenBank/DDBJ databases">
        <authorList>
            <person name="Gilroy R."/>
        </authorList>
    </citation>
    <scope>NUCLEOTIDE SEQUENCE</scope>
    <source>
        <strain evidence="4">13766</strain>
    </source>
</reference>
<organism evidence="4 5">
    <name type="scientific">Candidatus Alectryocaccomicrobium excrementavium</name>
    <dbReference type="NCBI Taxonomy" id="2840668"/>
    <lineage>
        <taxon>Bacteria</taxon>
        <taxon>Bacillati</taxon>
        <taxon>Bacillota</taxon>
        <taxon>Clostridia</taxon>
        <taxon>Candidatus Alectryocaccomicrobium</taxon>
    </lineage>
</organism>
<dbReference type="EMBL" id="DVJN01000106">
    <property type="protein sequence ID" value="HIS92439.1"/>
    <property type="molecule type" value="Genomic_DNA"/>
</dbReference>
<dbReference type="AlphaFoldDB" id="A0A9D1FZR7"/>
<keyword evidence="2" id="KW-0812">Transmembrane</keyword>
<dbReference type="Proteomes" id="UP000824140">
    <property type="component" value="Unassembled WGS sequence"/>
</dbReference>
<protein>
    <submittedName>
        <fullName evidence="4">Helix-turn-helix transcriptional regulator</fullName>
    </submittedName>
</protein>
<dbReference type="PANTHER" id="PTHR46558">
    <property type="entry name" value="TRACRIPTIONAL REGULATORY PROTEIN-RELATED-RELATED"/>
    <property type="match status" value="1"/>
</dbReference>